<feature type="compositionally biased region" description="Low complexity" evidence="1">
    <location>
        <begin position="471"/>
        <end position="481"/>
    </location>
</feature>
<evidence type="ECO:0000256" key="1">
    <source>
        <dbReference type="SAM" id="MobiDB-lite"/>
    </source>
</evidence>
<evidence type="ECO:0000313" key="3">
    <source>
        <dbReference type="Proteomes" id="UP000714275"/>
    </source>
</evidence>
<organism evidence="2 3">
    <name type="scientific">Suillus placidus</name>
    <dbReference type="NCBI Taxonomy" id="48579"/>
    <lineage>
        <taxon>Eukaryota</taxon>
        <taxon>Fungi</taxon>
        <taxon>Dikarya</taxon>
        <taxon>Basidiomycota</taxon>
        <taxon>Agaricomycotina</taxon>
        <taxon>Agaricomycetes</taxon>
        <taxon>Agaricomycetidae</taxon>
        <taxon>Boletales</taxon>
        <taxon>Suillineae</taxon>
        <taxon>Suillaceae</taxon>
        <taxon>Suillus</taxon>
    </lineage>
</organism>
<gene>
    <name evidence="2" type="ORF">EV702DRAFT_1048912</name>
</gene>
<feature type="compositionally biased region" description="Polar residues" evidence="1">
    <location>
        <begin position="572"/>
        <end position="581"/>
    </location>
</feature>
<dbReference type="Proteomes" id="UP000714275">
    <property type="component" value="Unassembled WGS sequence"/>
</dbReference>
<feature type="region of interest" description="Disordered" evidence="1">
    <location>
        <begin position="602"/>
        <end position="643"/>
    </location>
</feature>
<feature type="region of interest" description="Disordered" evidence="1">
    <location>
        <begin position="466"/>
        <end position="488"/>
    </location>
</feature>
<feature type="compositionally biased region" description="Basic and acidic residues" evidence="1">
    <location>
        <begin position="603"/>
        <end position="618"/>
    </location>
</feature>
<dbReference type="OrthoDB" id="2688074at2759"/>
<evidence type="ECO:0000313" key="2">
    <source>
        <dbReference type="EMBL" id="KAG1771557.1"/>
    </source>
</evidence>
<dbReference type="EMBL" id="JABBWD010000058">
    <property type="protein sequence ID" value="KAG1771557.1"/>
    <property type="molecule type" value="Genomic_DNA"/>
</dbReference>
<sequence length="750" mass="83919">MLQLKYEAFGRELLVLRKIREEFIQEVSNGYLFDQPGMQDTQWMSPVLNSFLAYMYYCGSVNPHHKSHMMNVPLDDPQTYKETDLSMKDWHSWADKQEIPGLWGRLPDHPAEYQTAMFEATKAKIALEPIMESSGECSEMWCKGIINMMVQIRQEIKDRSAANQSESDIAKSSVDVLGNDTYDKTVKKGRGRPKGVLNSTVIELQSLARSPIKLCSKNSAKSSWSLHDDANSKRSNPEVVEEMRDVIQVPKLQRVQLDTSSAFKRVNKEVAALDHRNFKLDQSSLNQTTFRTSSNSPKKNIQTSAENDVPALDLSTLFFRKLQPSNSKKSLLLLAPTKRLSTVLDQKSANQEQMQSDMAETSKSAMLKSQSDQHVPSQSSHAFISFDDPPSFSDYTEPWVYSSDIYMAPNEESESSLYDEATDQVLDANTSFKNILLSKPTCFSSEVSKDEDVGFSSSAASLNCSEEFNHPTSTPSGSSPLSEDDLQMQTTSSPLLPIMEHEESPFISSLSLSDQEESAQPPAITSKTSKGTLIFTKSLDDKFVYDSVIFVPNLLKSKSKGKGKGKSKGKSNCGSESVQSFQKNHEIPKLMQMKLISQIQTDVLDKNDKSQKPPEEKKKGKRKAVTLDESPTDHSGSGTKSMTTLTLPANMSKVAKACQKAQASSNSESLMWNEKFLKFFSCLGQEWTQSDELQSNIKQQISKAMASKDVQKQIKTHMHIIVQQKGMVKLPEESKIGFKVLFTLLEMKGQ</sequence>
<name>A0A9P6ZMI8_9AGAM</name>
<protein>
    <submittedName>
        <fullName evidence="2">Uncharacterized protein</fullName>
    </submittedName>
</protein>
<feature type="region of interest" description="Disordered" evidence="1">
    <location>
        <begin position="558"/>
        <end position="581"/>
    </location>
</feature>
<keyword evidence="3" id="KW-1185">Reference proteome</keyword>
<accession>A0A9P6ZMI8</accession>
<feature type="compositionally biased region" description="Basic residues" evidence="1">
    <location>
        <begin position="558"/>
        <end position="569"/>
    </location>
</feature>
<dbReference type="AlphaFoldDB" id="A0A9P6ZMI8"/>
<feature type="region of interest" description="Disordered" evidence="1">
    <location>
        <begin position="506"/>
        <end position="525"/>
    </location>
</feature>
<proteinExistence type="predicted"/>
<feature type="compositionally biased region" description="Polar residues" evidence="1">
    <location>
        <begin position="633"/>
        <end position="643"/>
    </location>
</feature>
<comment type="caution">
    <text evidence="2">The sequence shown here is derived from an EMBL/GenBank/DDBJ whole genome shotgun (WGS) entry which is preliminary data.</text>
</comment>
<reference evidence="2" key="1">
    <citation type="journal article" date="2020" name="New Phytol.">
        <title>Comparative genomics reveals dynamic genome evolution in host specialist ectomycorrhizal fungi.</title>
        <authorList>
            <person name="Lofgren L.A."/>
            <person name="Nguyen N.H."/>
            <person name="Vilgalys R."/>
            <person name="Ruytinx J."/>
            <person name="Liao H.L."/>
            <person name="Branco S."/>
            <person name="Kuo A."/>
            <person name="LaButti K."/>
            <person name="Lipzen A."/>
            <person name="Andreopoulos W."/>
            <person name="Pangilinan J."/>
            <person name="Riley R."/>
            <person name="Hundley H."/>
            <person name="Na H."/>
            <person name="Barry K."/>
            <person name="Grigoriev I.V."/>
            <person name="Stajich J.E."/>
            <person name="Kennedy P.G."/>
        </authorList>
    </citation>
    <scope>NUCLEOTIDE SEQUENCE</scope>
    <source>
        <strain evidence="2">DOB743</strain>
    </source>
</reference>